<evidence type="ECO:0000313" key="2">
    <source>
        <dbReference type="Proteomes" id="UP001642409"/>
    </source>
</evidence>
<accession>A0ABP1HF83</accession>
<proteinExistence type="predicted"/>
<dbReference type="EMBL" id="CAXDID020000026">
    <property type="protein sequence ID" value="CAL5990773.1"/>
    <property type="molecule type" value="Genomic_DNA"/>
</dbReference>
<evidence type="ECO:0000313" key="1">
    <source>
        <dbReference type="EMBL" id="CAL5990773.1"/>
    </source>
</evidence>
<comment type="caution">
    <text evidence="1">The sequence shown here is derived from an EMBL/GenBank/DDBJ whole genome shotgun (WGS) entry which is preliminary data.</text>
</comment>
<sequence>MGLLYDSIQAWANQLPFARFNLQIYDATIRKCVTKPFQQKGPSKGLLIFALKQSDTSSLYKCGSVQCRYSQLETFMLSFRFQQLQNANMRYIFCEVKYKVLCHHQISQLKEITFGCALNVQSPISQLKSQVAGGLPGIRSGIKGRGQISDM</sequence>
<gene>
    <name evidence="1" type="ORF">HINF_LOCUS11605</name>
</gene>
<name>A0ABP1HF83_9EUKA</name>
<keyword evidence="2" id="KW-1185">Reference proteome</keyword>
<dbReference type="Proteomes" id="UP001642409">
    <property type="component" value="Unassembled WGS sequence"/>
</dbReference>
<organism evidence="1 2">
    <name type="scientific">Hexamita inflata</name>
    <dbReference type="NCBI Taxonomy" id="28002"/>
    <lineage>
        <taxon>Eukaryota</taxon>
        <taxon>Metamonada</taxon>
        <taxon>Diplomonadida</taxon>
        <taxon>Hexamitidae</taxon>
        <taxon>Hexamitinae</taxon>
        <taxon>Hexamita</taxon>
    </lineage>
</organism>
<protein>
    <submittedName>
        <fullName evidence="1">Hypothetical_protein</fullName>
    </submittedName>
</protein>
<reference evidence="1 2" key="1">
    <citation type="submission" date="2024-07" db="EMBL/GenBank/DDBJ databases">
        <authorList>
            <person name="Akdeniz Z."/>
        </authorList>
    </citation>
    <scope>NUCLEOTIDE SEQUENCE [LARGE SCALE GENOMIC DNA]</scope>
</reference>